<keyword evidence="5" id="KW-0227">DNA damage</keyword>
<feature type="domain" description="Xylose isomerase-like TIM barrel" evidence="9">
    <location>
        <begin position="20"/>
        <end position="273"/>
    </location>
</feature>
<gene>
    <name evidence="10" type="ORF">KHA91_05685</name>
</gene>
<dbReference type="PANTHER" id="PTHR21445:SF0">
    <property type="entry name" value="APURINIC-APYRIMIDINIC ENDONUCLEASE"/>
    <property type="match status" value="1"/>
</dbReference>
<evidence type="ECO:0000256" key="4">
    <source>
        <dbReference type="ARBA" id="ARBA00022723"/>
    </source>
</evidence>
<evidence type="ECO:0000256" key="8">
    <source>
        <dbReference type="ARBA" id="ARBA00023204"/>
    </source>
</evidence>
<dbReference type="GO" id="GO:0008270">
    <property type="term" value="F:zinc ion binding"/>
    <property type="evidence" value="ECO:0007669"/>
    <property type="project" value="InterPro"/>
</dbReference>
<dbReference type="InterPro" id="IPR018246">
    <property type="entry name" value="AP_endonuc_F2_Zn_BS"/>
</dbReference>
<sequence>MKFGCHLSIRQGYEGAAKQAFAMNAGAFQYFPKNPKSLAVKNFNRDDALRCNEFCKEKAIISAGHSPYPTSLTPQNEKKREQVIHSLLNDLEIAEACGSIGIVVHFGKQLNKTNPLESYHLIIGMLDEILHQWEGKAKVLLENNAGFPGTIGTTLEELVQVRKLCNHPEKIGFCLDTCHAFASGLWDGENWHEVLKKGMELGYFEELKLIHFNNSKYDTRSGKDRHAPIFGSGYITEAQFDQLVTTPQLANIPFILETPKEEMSHEKEIKLIQEKWGGNE</sequence>
<name>A0A942UP15_9BACI</name>
<dbReference type="EMBL" id="JAGYPN010000001">
    <property type="protein sequence ID" value="MBS4222248.1"/>
    <property type="molecule type" value="Genomic_DNA"/>
</dbReference>
<dbReference type="Gene3D" id="3.20.20.150">
    <property type="entry name" value="Divalent-metal-dependent TIM barrel enzymes"/>
    <property type="match status" value="1"/>
</dbReference>
<evidence type="ECO:0000256" key="7">
    <source>
        <dbReference type="ARBA" id="ARBA00022833"/>
    </source>
</evidence>
<dbReference type="PROSITE" id="PS51432">
    <property type="entry name" value="AP_NUCLEASE_F2_4"/>
    <property type="match status" value="1"/>
</dbReference>
<dbReference type="NCBIfam" id="TIGR00587">
    <property type="entry name" value="nfo"/>
    <property type="match status" value="1"/>
</dbReference>
<keyword evidence="7" id="KW-0862">Zinc</keyword>
<dbReference type="InterPro" id="IPR001719">
    <property type="entry name" value="AP_endonuc_2"/>
</dbReference>
<dbReference type="Proteomes" id="UP000676456">
    <property type="component" value="Unassembled WGS sequence"/>
</dbReference>
<accession>A0A942UP15</accession>
<dbReference type="GO" id="GO:0008833">
    <property type="term" value="F:deoxyribonuclease IV (phage-T4-induced) activity"/>
    <property type="evidence" value="ECO:0007669"/>
    <property type="project" value="UniProtKB-EC"/>
</dbReference>
<evidence type="ECO:0000259" key="9">
    <source>
        <dbReference type="Pfam" id="PF01261"/>
    </source>
</evidence>
<keyword evidence="3" id="KW-0540">Nuclease</keyword>
<evidence type="ECO:0000256" key="1">
    <source>
        <dbReference type="ARBA" id="ARBA00001947"/>
    </source>
</evidence>
<keyword evidence="8" id="KW-0234">DNA repair</keyword>
<dbReference type="Pfam" id="PF01261">
    <property type="entry name" value="AP_endonuc_2"/>
    <property type="match status" value="1"/>
</dbReference>
<comment type="cofactor">
    <cofactor evidence="1">
        <name>Zn(2+)</name>
        <dbReference type="ChEBI" id="CHEBI:29105"/>
    </cofactor>
</comment>
<dbReference type="AlphaFoldDB" id="A0A942UP15"/>
<dbReference type="RefSeq" id="WP_213097205.1">
    <property type="nucleotide sequence ID" value="NZ_JAGYPH010000001.1"/>
</dbReference>
<comment type="similarity">
    <text evidence="2">Belongs to the AP endonuclease 2 family.</text>
</comment>
<dbReference type="PROSITE" id="PS00730">
    <property type="entry name" value="AP_NUCLEASE_F2_2"/>
    <property type="match status" value="1"/>
</dbReference>
<reference evidence="10 11" key="1">
    <citation type="submission" date="2021-05" db="EMBL/GenBank/DDBJ databases">
        <title>Novel Bacillus species.</title>
        <authorList>
            <person name="Liu G."/>
        </authorList>
    </citation>
    <scope>NUCLEOTIDE SEQUENCE [LARGE SCALE GENOMIC DNA]</scope>
    <source>
        <strain evidence="10 11">FJAT-49682</strain>
    </source>
</reference>
<keyword evidence="6 10" id="KW-0378">Hydrolase</keyword>
<evidence type="ECO:0000256" key="6">
    <source>
        <dbReference type="ARBA" id="ARBA00022801"/>
    </source>
</evidence>
<organism evidence="10 11">
    <name type="scientific">Lederbergia citrea</name>
    <dbReference type="NCBI Taxonomy" id="2833581"/>
    <lineage>
        <taxon>Bacteria</taxon>
        <taxon>Bacillati</taxon>
        <taxon>Bacillota</taxon>
        <taxon>Bacilli</taxon>
        <taxon>Bacillales</taxon>
        <taxon>Bacillaceae</taxon>
        <taxon>Lederbergia</taxon>
    </lineage>
</organism>
<dbReference type="EC" id="3.1.21.2" evidence="10"/>
<dbReference type="PANTHER" id="PTHR21445">
    <property type="entry name" value="ENDONUCLEASE IV ENDODEOXYRIBONUCLEASE IV"/>
    <property type="match status" value="1"/>
</dbReference>
<dbReference type="SUPFAM" id="SSF51658">
    <property type="entry name" value="Xylose isomerase-like"/>
    <property type="match status" value="1"/>
</dbReference>
<keyword evidence="11" id="KW-1185">Reference proteome</keyword>
<keyword evidence="4" id="KW-0479">Metal-binding</keyword>
<dbReference type="GO" id="GO:0006284">
    <property type="term" value="P:base-excision repair"/>
    <property type="evidence" value="ECO:0007669"/>
    <property type="project" value="TreeGrafter"/>
</dbReference>
<comment type="caution">
    <text evidence="10">The sequence shown here is derived from an EMBL/GenBank/DDBJ whole genome shotgun (WGS) entry which is preliminary data.</text>
</comment>
<proteinExistence type="inferred from homology"/>
<evidence type="ECO:0000313" key="10">
    <source>
        <dbReference type="EMBL" id="MBS4222248.1"/>
    </source>
</evidence>
<dbReference type="InterPro" id="IPR036237">
    <property type="entry name" value="Xyl_isomerase-like_sf"/>
</dbReference>
<dbReference type="GO" id="GO:0003677">
    <property type="term" value="F:DNA binding"/>
    <property type="evidence" value="ECO:0007669"/>
    <property type="project" value="InterPro"/>
</dbReference>
<dbReference type="GO" id="GO:0003906">
    <property type="term" value="F:DNA-(apurinic or apyrimidinic site) endonuclease activity"/>
    <property type="evidence" value="ECO:0007669"/>
    <property type="project" value="TreeGrafter"/>
</dbReference>
<evidence type="ECO:0000256" key="2">
    <source>
        <dbReference type="ARBA" id="ARBA00005340"/>
    </source>
</evidence>
<evidence type="ECO:0000313" key="11">
    <source>
        <dbReference type="Proteomes" id="UP000676456"/>
    </source>
</evidence>
<dbReference type="SMART" id="SM00518">
    <property type="entry name" value="AP2Ec"/>
    <property type="match status" value="1"/>
</dbReference>
<dbReference type="InterPro" id="IPR013022">
    <property type="entry name" value="Xyl_isomerase-like_TIM-brl"/>
</dbReference>
<protein>
    <submittedName>
        <fullName evidence="10">Deoxyribonuclease IV</fullName>
        <ecNumber evidence="10">3.1.21.2</ecNumber>
    </submittedName>
</protein>
<dbReference type="GO" id="GO:0008081">
    <property type="term" value="F:phosphoric diester hydrolase activity"/>
    <property type="evidence" value="ECO:0007669"/>
    <property type="project" value="TreeGrafter"/>
</dbReference>
<evidence type="ECO:0000256" key="5">
    <source>
        <dbReference type="ARBA" id="ARBA00022763"/>
    </source>
</evidence>
<evidence type="ECO:0000256" key="3">
    <source>
        <dbReference type="ARBA" id="ARBA00022722"/>
    </source>
</evidence>